<evidence type="ECO:0000313" key="3">
    <source>
        <dbReference type="Proteomes" id="UP000297737"/>
    </source>
</evidence>
<dbReference type="AlphaFoldDB" id="A0A4Y9EPJ7"/>
<keyword evidence="1" id="KW-0472">Membrane</keyword>
<accession>A0A4Y9EPJ7</accession>
<dbReference type="OrthoDB" id="199424at2"/>
<reference evidence="2 3" key="1">
    <citation type="submission" date="2019-02" db="EMBL/GenBank/DDBJ databases">
        <title>Polymorphobacter sp. isolated from the lake at the Tibet of China.</title>
        <authorList>
            <person name="Li A."/>
        </authorList>
    </citation>
    <scope>NUCLEOTIDE SEQUENCE [LARGE SCALE GENOMIC DNA]</scope>
    <source>
        <strain evidence="2 3">DJ1R-1</strain>
    </source>
</reference>
<organism evidence="2 3">
    <name type="scientific">Glacieibacterium arshaanense</name>
    <dbReference type="NCBI Taxonomy" id="2511025"/>
    <lineage>
        <taxon>Bacteria</taxon>
        <taxon>Pseudomonadati</taxon>
        <taxon>Pseudomonadota</taxon>
        <taxon>Alphaproteobacteria</taxon>
        <taxon>Sphingomonadales</taxon>
        <taxon>Sphingosinicellaceae</taxon>
        <taxon>Glacieibacterium</taxon>
    </lineage>
</organism>
<protein>
    <submittedName>
        <fullName evidence="2">PH domain-containing protein</fullName>
    </submittedName>
</protein>
<evidence type="ECO:0000256" key="1">
    <source>
        <dbReference type="SAM" id="Phobius"/>
    </source>
</evidence>
<dbReference type="Proteomes" id="UP000297737">
    <property type="component" value="Unassembled WGS sequence"/>
</dbReference>
<dbReference type="EMBL" id="SIHO01000002">
    <property type="protein sequence ID" value="TFU03701.1"/>
    <property type="molecule type" value="Genomic_DNA"/>
</dbReference>
<evidence type="ECO:0000313" key="2">
    <source>
        <dbReference type="EMBL" id="TFU03701.1"/>
    </source>
</evidence>
<keyword evidence="1" id="KW-1133">Transmembrane helix</keyword>
<proteinExistence type="predicted"/>
<keyword evidence="3" id="KW-1185">Reference proteome</keyword>
<keyword evidence="1" id="KW-0812">Transmembrane</keyword>
<name>A0A4Y9EPJ7_9SPHN</name>
<dbReference type="RefSeq" id="WP_135246293.1">
    <property type="nucleotide sequence ID" value="NZ_SIHO01000002.1"/>
</dbReference>
<feature type="transmembrane region" description="Helical" evidence="1">
    <location>
        <begin position="38"/>
        <end position="56"/>
    </location>
</feature>
<comment type="caution">
    <text evidence="2">The sequence shown here is derived from an EMBL/GenBank/DDBJ whole genome shotgun (WGS) entry which is preliminary data.</text>
</comment>
<feature type="transmembrane region" description="Helical" evidence="1">
    <location>
        <begin position="68"/>
        <end position="91"/>
    </location>
</feature>
<sequence length="188" mass="21666">MSKGKKLRDDLQRALLPDERVLWSGEPYRGLIFRPIEAFLIPFSLLWAGFAVFWNFSVWSADQDAAALPFKLFGLPFLVVGLYVTFGRFFIDVWLRRRLQYAVTNRRILIYKKGGTATSKSVDIRHLPSIELSERSDGSGSIRFGQPASLFSGQNFGLWQPTFDATAQFLRIPNVRFVYELIHKQTER</sequence>
<gene>
    <name evidence="2" type="ORF">EUV02_11180</name>
</gene>